<evidence type="ECO:0000256" key="2">
    <source>
        <dbReference type="SAM" id="SignalP"/>
    </source>
</evidence>
<accession>A0A6J1MTG6</accession>
<evidence type="ECO:0000256" key="1">
    <source>
        <dbReference type="SAM" id="Coils"/>
    </source>
</evidence>
<feature type="signal peptide" evidence="2">
    <location>
        <begin position="1"/>
        <end position="16"/>
    </location>
</feature>
<dbReference type="KEGG" id="bany:112044565"/>
<reference evidence="4" key="1">
    <citation type="submission" date="2025-08" db="UniProtKB">
        <authorList>
            <consortium name="RefSeq"/>
        </authorList>
    </citation>
    <scope>IDENTIFICATION</scope>
</reference>
<feature type="coiled-coil region" evidence="1">
    <location>
        <begin position="35"/>
        <end position="62"/>
    </location>
</feature>
<dbReference type="GeneID" id="112044565"/>
<gene>
    <name evidence="4" type="primary">LOC112044565</name>
</gene>
<dbReference type="Proteomes" id="UP001652582">
    <property type="component" value="Chromosome 4"/>
</dbReference>
<keyword evidence="3" id="KW-1185">Reference proteome</keyword>
<keyword evidence="2" id="KW-0732">Signal</keyword>
<sequence>MFAPLVLLLILGSMNAKELRNELMSSEFSRMQTLYIHLQTELEHFKTDLQALQRRVSDFQDQVSHLYSLCVPRATKGCREQGGDCLAGSNSCVMQTSAKDCGEGETCCILIR</sequence>
<keyword evidence="1" id="KW-0175">Coiled coil</keyword>
<organism evidence="3 4">
    <name type="scientific">Bicyclus anynana</name>
    <name type="common">Squinting bush brown butterfly</name>
    <dbReference type="NCBI Taxonomy" id="110368"/>
    <lineage>
        <taxon>Eukaryota</taxon>
        <taxon>Metazoa</taxon>
        <taxon>Ecdysozoa</taxon>
        <taxon>Arthropoda</taxon>
        <taxon>Hexapoda</taxon>
        <taxon>Insecta</taxon>
        <taxon>Pterygota</taxon>
        <taxon>Neoptera</taxon>
        <taxon>Endopterygota</taxon>
        <taxon>Lepidoptera</taxon>
        <taxon>Glossata</taxon>
        <taxon>Ditrysia</taxon>
        <taxon>Papilionoidea</taxon>
        <taxon>Nymphalidae</taxon>
        <taxon>Satyrinae</taxon>
        <taxon>Satyrini</taxon>
        <taxon>Mycalesina</taxon>
        <taxon>Bicyclus</taxon>
    </lineage>
</organism>
<feature type="chain" id="PRO_5046102136" evidence="2">
    <location>
        <begin position="17"/>
        <end position="112"/>
    </location>
</feature>
<evidence type="ECO:0000313" key="3">
    <source>
        <dbReference type="Proteomes" id="UP001652582"/>
    </source>
</evidence>
<name>A0A6J1MTG6_BICAN</name>
<proteinExistence type="predicted"/>
<evidence type="ECO:0000313" key="4">
    <source>
        <dbReference type="RefSeq" id="XP_023936203.2"/>
    </source>
</evidence>
<dbReference type="AlphaFoldDB" id="A0A6J1MTG6"/>
<protein>
    <submittedName>
        <fullName evidence="4">Uncharacterized protein LOC112044565</fullName>
    </submittedName>
</protein>
<dbReference type="RefSeq" id="XP_023936203.2">
    <property type="nucleotide sequence ID" value="XM_024080435.2"/>
</dbReference>